<dbReference type="SMART" id="SM00858">
    <property type="entry name" value="SAF"/>
    <property type="match status" value="1"/>
</dbReference>
<keyword evidence="3" id="KW-0378">Hydrolase</keyword>
<dbReference type="InterPro" id="IPR044144">
    <property type="entry name" value="SAF_UxaA/GarD"/>
</dbReference>
<evidence type="ECO:0000313" key="3">
    <source>
        <dbReference type="EMBL" id="MFD1685954.1"/>
    </source>
</evidence>
<dbReference type="Pfam" id="PF08666">
    <property type="entry name" value="SAF"/>
    <property type="match status" value="1"/>
</dbReference>
<evidence type="ECO:0000259" key="2">
    <source>
        <dbReference type="SMART" id="SM00858"/>
    </source>
</evidence>
<dbReference type="Proteomes" id="UP001597092">
    <property type="component" value="Unassembled WGS sequence"/>
</dbReference>
<organism evidence="3 4">
    <name type="scientific">Halobellus litoreus</name>
    <dbReference type="NCBI Taxonomy" id="755310"/>
    <lineage>
        <taxon>Archaea</taxon>
        <taxon>Methanobacteriati</taxon>
        <taxon>Methanobacteriota</taxon>
        <taxon>Stenosarchaea group</taxon>
        <taxon>Halobacteria</taxon>
        <taxon>Halobacteriales</taxon>
        <taxon>Haloferacaceae</taxon>
        <taxon>Halobellus</taxon>
    </lineage>
</organism>
<proteinExistence type="predicted"/>
<keyword evidence="1" id="KW-0456">Lyase</keyword>
<accession>A0ABD6DUT9</accession>
<dbReference type="Gene3D" id="2.30.130.110">
    <property type="match status" value="1"/>
</dbReference>
<dbReference type="CDD" id="cd11613">
    <property type="entry name" value="SAF_AH_GD"/>
    <property type="match status" value="1"/>
</dbReference>
<dbReference type="PANTHER" id="PTHR30536:SF5">
    <property type="entry name" value="ALTRONATE DEHYDRATASE"/>
    <property type="match status" value="1"/>
</dbReference>
<feature type="domain" description="SAF" evidence="2">
    <location>
        <begin position="13"/>
        <end position="88"/>
    </location>
</feature>
<protein>
    <submittedName>
        <fullName evidence="3">UxaA family hydrolase</fullName>
    </submittedName>
</protein>
<sequence>MADRYIEVVEPEDNVATALRELEAGETVTVAVGDEERTIDLPEDVRFGHKIAIEDINDGETITKYGKSIGNATEDIPAGTWVHVHNVESNYGRGDLADEGQTAAVSE</sequence>
<keyword evidence="4" id="KW-1185">Reference proteome</keyword>
<evidence type="ECO:0000256" key="1">
    <source>
        <dbReference type="ARBA" id="ARBA00023239"/>
    </source>
</evidence>
<dbReference type="RefSeq" id="WP_256308579.1">
    <property type="nucleotide sequence ID" value="NZ_JANHAW010000003.1"/>
</dbReference>
<evidence type="ECO:0000313" key="4">
    <source>
        <dbReference type="Proteomes" id="UP001597092"/>
    </source>
</evidence>
<dbReference type="GO" id="GO:0016787">
    <property type="term" value="F:hydrolase activity"/>
    <property type="evidence" value="ECO:0007669"/>
    <property type="project" value="UniProtKB-KW"/>
</dbReference>
<name>A0ABD6DUT9_9EURY</name>
<dbReference type="EMBL" id="JBHUDP010000003">
    <property type="protein sequence ID" value="MFD1685954.1"/>
    <property type="molecule type" value="Genomic_DNA"/>
</dbReference>
<comment type="caution">
    <text evidence="3">The sequence shown here is derived from an EMBL/GenBank/DDBJ whole genome shotgun (WGS) entry which is preliminary data.</text>
</comment>
<gene>
    <name evidence="3" type="ORF">ACFSAS_10065</name>
</gene>
<dbReference type="AlphaFoldDB" id="A0ABD6DUT9"/>
<dbReference type="InterPro" id="IPR052172">
    <property type="entry name" value="UxaA_altronate/galactarate_dh"/>
</dbReference>
<reference evidence="3 4" key="1">
    <citation type="journal article" date="2019" name="Int. J. Syst. Evol. Microbiol.">
        <title>The Global Catalogue of Microorganisms (GCM) 10K type strain sequencing project: providing services to taxonomists for standard genome sequencing and annotation.</title>
        <authorList>
            <consortium name="The Broad Institute Genomics Platform"/>
            <consortium name="The Broad Institute Genome Sequencing Center for Infectious Disease"/>
            <person name="Wu L."/>
            <person name="Ma J."/>
        </authorList>
    </citation>
    <scope>NUCLEOTIDE SEQUENCE [LARGE SCALE GENOMIC DNA]</scope>
    <source>
        <strain evidence="3 4">CGMCC 1.10387</strain>
    </source>
</reference>
<dbReference type="InterPro" id="IPR013974">
    <property type="entry name" value="SAF"/>
</dbReference>
<dbReference type="GO" id="GO:0016829">
    <property type="term" value="F:lyase activity"/>
    <property type="evidence" value="ECO:0007669"/>
    <property type="project" value="UniProtKB-KW"/>
</dbReference>
<dbReference type="PANTHER" id="PTHR30536">
    <property type="entry name" value="ALTRONATE/GALACTARATE DEHYDRATASE"/>
    <property type="match status" value="1"/>
</dbReference>
<dbReference type="FunFam" id="2.30.130.110:FF:000003">
    <property type="entry name" value="D-galactarate dehydratase"/>
    <property type="match status" value="1"/>
</dbReference>